<gene>
    <name evidence="2" type="ORF">Sjap_022006</name>
</gene>
<accession>A0AAP0HSC9</accession>
<proteinExistence type="predicted"/>
<evidence type="ECO:0000259" key="1">
    <source>
        <dbReference type="PROSITE" id="PS51746"/>
    </source>
</evidence>
<protein>
    <recommendedName>
        <fullName evidence="1">PPM-type phosphatase domain-containing protein</fullName>
    </recommendedName>
</protein>
<evidence type="ECO:0000313" key="3">
    <source>
        <dbReference type="Proteomes" id="UP001417504"/>
    </source>
</evidence>
<dbReference type="Proteomes" id="UP001417504">
    <property type="component" value="Unassembled WGS sequence"/>
</dbReference>
<organism evidence="2 3">
    <name type="scientific">Stephania japonica</name>
    <dbReference type="NCBI Taxonomy" id="461633"/>
    <lineage>
        <taxon>Eukaryota</taxon>
        <taxon>Viridiplantae</taxon>
        <taxon>Streptophyta</taxon>
        <taxon>Embryophyta</taxon>
        <taxon>Tracheophyta</taxon>
        <taxon>Spermatophyta</taxon>
        <taxon>Magnoliopsida</taxon>
        <taxon>Ranunculales</taxon>
        <taxon>Menispermaceae</taxon>
        <taxon>Menispermoideae</taxon>
        <taxon>Cissampelideae</taxon>
        <taxon>Stephania</taxon>
    </lineage>
</organism>
<sequence>MKKKRADTWVFDPGFVEFAVNCGFRKWVWVGICGGDAAENSVRRVEILMRILCSFNLNSLWGLCPTNLTPRDVVASTHVSKPVTRRGLCSGESGNLKWLSLLEENCFVEEGTPSYGSGKGRSHQGPVKFGYSLVKGRANHPMEDFHVAKFVETRGHELGLFAIYDGHLGDSVLAYLQKHLFSNILKEAKFWTDTTRSIAKAYETTDQAILSHTPDLGRVGSTAVTAILVNGEKLWIKMLEIHWGVLSERRAANTDDDRS</sequence>
<dbReference type="SUPFAM" id="SSF81606">
    <property type="entry name" value="PP2C-like"/>
    <property type="match status" value="1"/>
</dbReference>
<dbReference type="Gene3D" id="3.60.40.10">
    <property type="entry name" value="PPM-type phosphatase domain"/>
    <property type="match status" value="1"/>
</dbReference>
<dbReference type="PANTHER" id="PTHR47992">
    <property type="entry name" value="PROTEIN PHOSPHATASE"/>
    <property type="match status" value="1"/>
</dbReference>
<dbReference type="EMBL" id="JBBNAE010000009">
    <property type="protein sequence ID" value="KAK9096509.1"/>
    <property type="molecule type" value="Genomic_DNA"/>
</dbReference>
<dbReference type="InterPro" id="IPR036457">
    <property type="entry name" value="PPM-type-like_dom_sf"/>
</dbReference>
<feature type="domain" description="PPM-type phosphatase" evidence="1">
    <location>
        <begin position="128"/>
        <end position="259"/>
    </location>
</feature>
<dbReference type="AlphaFoldDB" id="A0AAP0HSC9"/>
<reference evidence="2 3" key="1">
    <citation type="submission" date="2024-01" db="EMBL/GenBank/DDBJ databases">
        <title>Genome assemblies of Stephania.</title>
        <authorList>
            <person name="Yang L."/>
        </authorList>
    </citation>
    <scope>NUCLEOTIDE SEQUENCE [LARGE SCALE GENOMIC DNA]</scope>
    <source>
        <strain evidence="2">QJT</strain>
        <tissue evidence="2">Leaf</tissue>
    </source>
</reference>
<keyword evidence="3" id="KW-1185">Reference proteome</keyword>
<evidence type="ECO:0000313" key="2">
    <source>
        <dbReference type="EMBL" id="KAK9096509.1"/>
    </source>
</evidence>
<dbReference type="GO" id="GO:0004722">
    <property type="term" value="F:protein serine/threonine phosphatase activity"/>
    <property type="evidence" value="ECO:0007669"/>
    <property type="project" value="InterPro"/>
</dbReference>
<dbReference type="InterPro" id="IPR001932">
    <property type="entry name" value="PPM-type_phosphatase-like_dom"/>
</dbReference>
<comment type="caution">
    <text evidence="2">The sequence shown here is derived from an EMBL/GenBank/DDBJ whole genome shotgun (WGS) entry which is preliminary data.</text>
</comment>
<dbReference type="Pfam" id="PF00481">
    <property type="entry name" value="PP2C"/>
    <property type="match status" value="1"/>
</dbReference>
<dbReference type="InterPro" id="IPR015655">
    <property type="entry name" value="PP2C"/>
</dbReference>
<dbReference type="PROSITE" id="PS51746">
    <property type="entry name" value="PPM_2"/>
    <property type="match status" value="1"/>
</dbReference>
<name>A0AAP0HSC9_9MAGN</name>